<evidence type="ECO:0008006" key="3">
    <source>
        <dbReference type="Google" id="ProtNLM"/>
    </source>
</evidence>
<proteinExistence type="predicted"/>
<feature type="signal peptide" evidence="1">
    <location>
        <begin position="1"/>
        <end position="20"/>
    </location>
</feature>
<name>A0A6B0UQC4_IXORI</name>
<dbReference type="EMBL" id="GIFC01009773">
    <property type="protein sequence ID" value="MXU91856.1"/>
    <property type="molecule type" value="Transcribed_RNA"/>
</dbReference>
<evidence type="ECO:0000313" key="2">
    <source>
        <dbReference type="EMBL" id="MXU91856.1"/>
    </source>
</evidence>
<protein>
    <recommendedName>
        <fullName evidence="3">Secreted protein</fullName>
    </recommendedName>
</protein>
<evidence type="ECO:0000256" key="1">
    <source>
        <dbReference type="SAM" id="SignalP"/>
    </source>
</evidence>
<accession>A0A6B0UQC4</accession>
<reference evidence="2" key="1">
    <citation type="submission" date="2019-12" db="EMBL/GenBank/DDBJ databases">
        <title>An insight into the sialome of adult female Ixodes ricinus ticks feeding for 6 days.</title>
        <authorList>
            <person name="Perner J."/>
            <person name="Ribeiro J.M.C."/>
        </authorList>
    </citation>
    <scope>NUCLEOTIDE SEQUENCE</scope>
    <source>
        <strain evidence="2">Semi-engorged</strain>
        <tissue evidence="2">Salivary glands</tissue>
    </source>
</reference>
<sequence length="126" mass="13992">MYWLCYYNILLQQWLGLCSCLDGSLQVALAMSCELLCLCDGCRQALCLSARHQMSRLRWRCVPQSMQLELGPQPVTKCALQIRQCSFGCHGEPSVFLLLTAAIQASLFAGYSLADGNLKNLAFPLP</sequence>
<keyword evidence="1" id="KW-0732">Signal</keyword>
<dbReference type="AlphaFoldDB" id="A0A6B0UQC4"/>
<organism evidence="2">
    <name type="scientific">Ixodes ricinus</name>
    <name type="common">Common tick</name>
    <name type="synonym">Acarus ricinus</name>
    <dbReference type="NCBI Taxonomy" id="34613"/>
    <lineage>
        <taxon>Eukaryota</taxon>
        <taxon>Metazoa</taxon>
        <taxon>Ecdysozoa</taxon>
        <taxon>Arthropoda</taxon>
        <taxon>Chelicerata</taxon>
        <taxon>Arachnida</taxon>
        <taxon>Acari</taxon>
        <taxon>Parasitiformes</taxon>
        <taxon>Ixodida</taxon>
        <taxon>Ixodoidea</taxon>
        <taxon>Ixodidae</taxon>
        <taxon>Ixodinae</taxon>
        <taxon>Ixodes</taxon>
    </lineage>
</organism>
<feature type="chain" id="PRO_5025668038" description="Secreted protein" evidence="1">
    <location>
        <begin position="21"/>
        <end position="126"/>
    </location>
</feature>